<dbReference type="GO" id="GO:0003729">
    <property type="term" value="F:mRNA binding"/>
    <property type="evidence" value="ECO:0007669"/>
    <property type="project" value="InterPro"/>
</dbReference>
<evidence type="ECO:0000313" key="20">
    <source>
        <dbReference type="Proteomes" id="UP000253845"/>
    </source>
</evidence>
<feature type="compositionally biased region" description="Basic residues" evidence="16">
    <location>
        <begin position="305"/>
        <end position="317"/>
    </location>
</feature>
<keyword evidence="5" id="KW-0963">Cytoplasm</keyword>
<evidence type="ECO:0000256" key="2">
    <source>
        <dbReference type="ARBA" id="ARBA00004496"/>
    </source>
</evidence>
<feature type="compositionally biased region" description="Low complexity" evidence="16">
    <location>
        <begin position="1437"/>
        <end position="1448"/>
    </location>
</feature>
<feature type="compositionally biased region" description="Low complexity" evidence="16">
    <location>
        <begin position="266"/>
        <end position="278"/>
    </location>
</feature>
<keyword evidence="10" id="KW-0862">Zinc</keyword>
<gene>
    <name evidence="19" type="ORF">M747DRAFT_313017</name>
</gene>
<feature type="compositionally biased region" description="Basic residues" evidence="16">
    <location>
        <begin position="1"/>
        <end position="15"/>
    </location>
</feature>
<dbReference type="Gene3D" id="2.60.40.10">
    <property type="entry name" value="Immunoglobulins"/>
    <property type="match status" value="1"/>
</dbReference>
<dbReference type="GO" id="GO:0035145">
    <property type="term" value="C:exon-exon junction complex"/>
    <property type="evidence" value="ECO:0007669"/>
    <property type="project" value="InterPro"/>
</dbReference>
<dbReference type="InterPro" id="IPR041981">
    <property type="entry name" value="ZZZ3_ZZ"/>
</dbReference>
<dbReference type="SUPFAM" id="SSF57850">
    <property type="entry name" value="RING/U-box"/>
    <property type="match status" value="4"/>
</dbReference>
<evidence type="ECO:0000256" key="13">
    <source>
        <dbReference type="ARBA" id="ARBA00023161"/>
    </source>
</evidence>
<dbReference type="InterPro" id="IPR018545">
    <property type="entry name" value="Btz_dom"/>
</dbReference>
<feature type="domain" description="ZZ-type" evidence="17">
    <location>
        <begin position="885"/>
        <end position="931"/>
    </location>
</feature>
<feature type="region of interest" description="Disordered" evidence="16">
    <location>
        <begin position="300"/>
        <end position="325"/>
    </location>
</feature>
<dbReference type="GO" id="GO:0008270">
    <property type="term" value="F:zinc ion binding"/>
    <property type="evidence" value="ECO:0007669"/>
    <property type="project" value="UniProtKB-KW"/>
</dbReference>
<dbReference type="InterPro" id="IPR043145">
    <property type="entry name" value="Znf_ZZ_sf"/>
</dbReference>
<dbReference type="CDD" id="cd02340">
    <property type="entry name" value="ZZ_NBR1_like"/>
    <property type="match status" value="2"/>
</dbReference>
<evidence type="ECO:0000256" key="15">
    <source>
        <dbReference type="ARBA" id="ARBA00023242"/>
    </source>
</evidence>
<evidence type="ECO:0000256" key="6">
    <source>
        <dbReference type="ARBA" id="ARBA00022664"/>
    </source>
</evidence>
<dbReference type="PANTHER" id="PTHR20930">
    <property type="entry name" value="OVARIAN CARCINOMA ANTIGEN CA125-RELATED"/>
    <property type="match status" value="1"/>
</dbReference>
<dbReference type="Gene3D" id="3.30.60.90">
    <property type="match status" value="4"/>
</dbReference>
<feature type="compositionally biased region" description="Acidic residues" evidence="16">
    <location>
        <begin position="1456"/>
        <end position="1475"/>
    </location>
</feature>
<evidence type="ECO:0000259" key="18">
    <source>
        <dbReference type="SMART" id="SM01044"/>
    </source>
</evidence>
<feature type="compositionally biased region" description="Low complexity" evidence="16">
    <location>
        <begin position="1231"/>
        <end position="1258"/>
    </location>
</feature>
<evidence type="ECO:0000256" key="7">
    <source>
        <dbReference type="ARBA" id="ARBA00022723"/>
    </source>
</evidence>
<feature type="compositionally biased region" description="Low complexity" evidence="16">
    <location>
        <begin position="363"/>
        <end position="372"/>
    </location>
</feature>
<dbReference type="GO" id="GO:0006417">
    <property type="term" value="P:regulation of translation"/>
    <property type="evidence" value="ECO:0007669"/>
    <property type="project" value="UniProtKB-KW"/>
</dbReference>
<keyword evidence="14" id="KW-0508">mRNA splicing</keyword>
<dbReference type="Pfam" id="PF09405">
    <property type="entry name" value="Btz"/>
    <property type="match status" value="1"/>
</dbReference>
<evidence type="ECO:0008006" key="21">
    <source>
        <dbReference type="Google" id="ProtNLM"/>
    </source>
</evidence>
<dbReference type="InterPro" id="IPR000433">
    <property type="entry name" value="Znf_ZZ"/>
</dbReference>
<dbReference type="InterPro" id="IPR032350">
    <property type="entry name" value="Nbr1_FW"/>
</dbReference>
<dbReference type="GO" id="GO:0000184">
    <property type="term" value="P:nuclear-transcribed mRNA catabolic process, nonsense-mediated decay"/>
    <property type="evidence" value="ECO:0007669"/>
    <property type="project" value="UniProtKB-KW"/>
</dbReference>
<dbReference type="GO" id="GO:0051028">
    <property type="term" value="P:mRNA transport"/>
    <property type="evidence" value="ECO:0007669"/>
    <property type="project" value="UniProtKB-KW"/>
</dbReference>
<dbReference type="VEuPathDB" id="FungiDB:M747DRAFT_313017"/>
<feature type="region of interest" description="Disordered" evidence="16">
    <location>
        <begin position="944"/>
        <end position="981"/>
    </location>
</feature>
<dbReference type="SMART" id="SM00291">
    <property type="entry name" value="ZnF_ZZ"/>
    <property type="match status" value="4"/>
</dbReference>
<dbReference type="EMBL" id="KZ851904">
    <property type="protein sequence ID" value="RDH23662.1"/>
    <property type="molecule type" value="Genomic_DNA"/>
</dbReference>
<evidence type="ECO:0000256" key="8">
    <source>
        <dbReference type="ARBA" id="ARBA00022771"/>
    </source>
</evidence>
<dbReference type="CDD" id="cd02341">
    <property type="entry name" value="ZZ_ZZZ3"/>
    <property type="match status" value="1"/>
</dbReference>
<feature type="compositionally biased region" description="Acidic residues" evidence="16">
    <location>
        <begin position="19"/>
        <end position="35"/>
    </location>
</feature>
<keyword evidence="12" id="KW-0694">RNA-binding</keyword>
<evidence type="ECO:0000256" key="5">
    <source>
        <dbReference type="ARBA" id="ARBA00022490"/>
    </source>
</evidence>
<evidence type="ECO:0000256" key="10">
    <source>
        <dbReference type="ARBA" id="ARBA00022833"/>
    </source>
</evidence>
<evidence type="ECO:0000256" key="9">
    <source>
        <dbReference type="ARBA" id="ARBA00022816"/>
    </source>
</evidence>
<keyword evidence="7" id="KW-0479">Metal-binding</keyword>
<feature type="compositionally biased region" description="Basic and acidic residues" evidence="16">
    <location>
        <begin position="149"/>
        <end position="172"/>
    </location>
</feature>
<keyword evidence="8" id="KW-0863">Zinc-finger</keyword>
<reference evidence="19 20" key="1">
    <citation type="submission" date="2018-07" db="EMBL/GenBank/DDBJ databases">
        <title>Section-level genome sequencing of Aspergillus section Nigri to investigate inter- and intra-species variation.</title>
        <authorList>
            <consortium name="DOE Joint Genome Institute"/>
            <person name="Vesth T.C."/>
            <person name="Nybo J.L."/>
            <person name="Theobald S."/>
            <person name="Frisvad J.C."/>
            <person name="Larsen T.O."/>
            <person name="Nielsen K.F."/>
            <person name="Hoof J.B."/>
            <person name="Brandl J."/>
            <person name="Salamov A."/>
            <person name="Riley R."/>
            <person name="Gladden J.M."/>
            <person name="Phatale P."/>
            <person name="Nielsen M.T."/>
            <person name="Lyhne E.K."/>
            <person name="Kogle M.E."/>
            <person name="Strasser K."/>
            <person name="McDonnell E."/>
            <person name="Barry K."/>
            <person name="Clum A."/>
            <person name="Chen C."/>
            <person name="Nolan M."/>
            <person name="Sandor L."/>
            <person name="Kuo A."/>
            <person name="Lipzen A."/>
            <person name="Hainaut M."/>
            <person name="Drula E."/>
            <person name="Tsang A."/>
            <person name="Magnuson J.K."/>
            <person name="Henrissat B."/>
            <person name="Wiebenga A."/>
            <person name="Simmons B.A."/>
            <person name="Makela M.R."/>
            <person name="De vries R.P."/>
            <person name="Grigoriev I.V."/>
            <person name="Mortensen U.H."/>
            <person name="Baker S.E."/>
            <person name="Andersen M.R."/>
        </authorList>
    </citation>
    <scope>NUCLEOTIDE SEQUENCE [LARGE SCALE GENOMIC DNA]</scope>
    <source>
        <strain evidence="19 20">ATCC 13496</strain>
    </source>
</reference>
<evidence type="ECO:0000256" key="3">
    <source>
        <dbReference type="ARBA" id="ARBA00009548"/>
    </source>
</evidence>
<dbReference type="Pfam" id="PF16158">
    <property type="entry name" value="N_BRCA1_IG"/>
    <property type="match status" value="1"/>
</dbReference>
<evidence type="ECO:0000256" key="14">
    <source>
        <dbReference type="ARBA" id="ARBA00023187"/>
    </source>
</evidence>
<comment type="subcellular location">
    <subcellularLocation>
        <location evidence="2">Cytoplasm</location>
    </subcellularLocation>
    <subcellularLocation>
        <location evidence="1">Nucleus</location>
    </subcellularLocation>
</comment>
<feature type="region of interest" description="Disordered" evidence="16">
    <location>
        <begin position="1393"/>
        <end position="1475"/>
    </location>
</feature>
<dbReference type="CDD" id="cd02249">
    <property type="entry name" value="ZZ"/>
    <property type="match status" value="1"/>
</dbReference>
<feature type="domain" description="Btz" evidence="18">
    <location>
        <begin position="129"/>
        <end position="263"/>
    </location>
</feature>
<feature type="compositionally biased region" description="Polar residues" evidence="16">
    <location>
        <begin position="375"/>
        <end position="389"/>
    </location>
</feature>
<dbReference type="SMART" id="SM01044">
    <property type="entry name" value="Btz"/>
    <property type="match status" value="1"/>
</dbReference>
<dbReference type="GO" id="GO:0008380">
    <property type="term" value="P:RNA splicing"/>
    <property type="evidence" value="ECO:0007669"/>
    <property type="project" value="UniProtKB-KW"/>
</dbReference>
<accession>A0A370CCZ7</accession>
<feature type="compositionally biased region" description="Pro residues" evidence="16">
    <location>
        <begin position="424"/>
        <end position="456"/>
    </location>
</feature>
<evidence type="ECO:0000256" key="4">
    <source>
        <dbReference type="ARBA" id="ARBA00022448"/>
    </source>
</evidence>
<comment type="similarity">
    <text evidence="3">Belongs to the CASC3 family.</text>
</comment>
<keyword evidence="15" id="KW-0539">Nucleus</keyword>
<feature type="compositionally biased region" description="Acidic residues" evidence="16">
    <location>
        <begin position="960"/>
        <end position="974"/>
    </location>
</feature>
<feature type="compositionally biased region" description="Acidic residues" evidence="16">
    <location>
        <begin position="45"/>
        <end position="61"/>
    </location>
</feature>
<keyword evidence="9" id="KW-0509">mRNA transport</keyword>
<proteinExistence type="inferred from homology"/>
<feature type="region of interest" description="Disordered" evidence="16">
    <location>
        <begin position="1"/>
        <end position="206"/>
    </location>
</feature>
<feature type="domain" description="ZZ-type" evidence="17">
    <location>
        <begin position="995"/>
        <end position="1039"/>
    </location>
</feature>
<evidence type="ECO:0000256" key="11">
    <source>
        <dbReference type="ARBA" id="ARBA00022845"/>
    </source>
</evidence>
<dbReference type="InterPro" id="IPR013783">
    <property type="entry name" value="Ig-like_fold"/>
</dbReference>
<protein>
    <recommendedName>
        <fullName evidence="21">ZZ type zinc finger domain protein</fullName>
    </recommendedName>
</protein>
<dbReference type="GO" id="GO:0006397">
    <property type="term" value="P:mRNA processing"/>
    <property type="evidence" value="ECO:0007669"/>
    <property type="project" value="UniProtKB-KW"/>
</dbReference>
<dbReference type="CDD" id="cd14947">
    <property type="entry name" value="NBR1_like"/>
    <property type="match status" value="1"/>
</dbReference>
<keyword evidence="6" id="KW-0507">mRNA processing</keyword>
<organism evidence="19 20">
    <name type="scientific">Aspergillus niger ATCC 13496</name>
    <dbReference type="NCBI Taxonomy" id="1353008"/>
    <lineage>
        <taxon>Eukaryota</taxon>
        <taxon>Fungi</taxon>
        <taxon>Dikarya</taxon>
        <taxon>Ascomycota</taxon>
        <taxon>Pezizomycotina</taxon>
        <taxon>Eurotiomycetes</taxon>
        <taxon>Eurotiomycetidae</taxon>
        <taxon>Eurotiales</taxon>
        <taxon>Aspergillaceae</taxon>
        <taxon>Aspergillus</taxon>
        <taxon>Aspergillus subgen. Circumdati</taxon>
    </lineage>
</organism>
<evidence type="ECO:0000313" key="19">
    <source>
        <dbReference type="EMBL" id="RDH23662.1"/>
    </source>
</evidence>
<feature type="region of interest" description="Disordered" evidence="16">
    <location>
        <begin position="253"/>
        <end position="278"/>
    </location>
</feature>
<dbReference type="Proteomes" id="UP000253845">
    <property type="component" value="Unassembled WGS sequence"/>
</dbReference>
<evidence type="ECO:0000256" key="12">
    <source>
        <dbReference type="ARBA" id="ARBA00022884"/>
    </source>
</evidence>
<dbReference type="PANTHER" id="PTHR20930:SF0">
    <property type="entry name" value="PROTEIN ILRUN"/>
    <property type="match status" value="1"/>
</dbReference>
<feature type="domain" description="ZZ-type" evidence="17">
    <location>
        <begin position="1066"/>
        <end position="1111"/>
    </location>
</feature>
<feature type="region of interest" description="Disordered" evidence="16">
    <location>
        <begin position="360"/>
        <end position="471"/>
    </location>
</feature>
<feature type="compositionally biased region" description="Basic and acidic residues" evidence="16">
    <location>
        <begin position="1427"/>
        <end position="1436"/>
    </location>
</feature>
<keyword evidence="11" id="KW-0810">Translation regulation</keyword>
<evidence type="ECO:0000256" key="1">
    <source>
        <dbReference type="ARBA" id="ARBA00004123"/>
    </source>
</evidence>
<feature type="region of interest" description="Disordered" evidence="16">
    <location>
        <begin position="1207"/>
        <end position="1262"/>
    </location>
</feature>
<keyword evidence="13" id="KW-0866">Nonsense-mediated mRNA decay</keyword>
<feature type="compositionally biased region" description="Basic residues" evidence="16">
    <location>
        <begin position="86"/>
        <end position="99"/>
    </location>
</feature>
<evidence type="ECO:0000259" key="17">
    <source>
        <dbReference type="SMART" id="SM00291"/>
    </source>
</evidence>
<feature type="domain" description="ZZ-type" evidence="17">
    <location>
        <begin position="1127"/>
        <end position="1180"/>
    </location>
</feature>
<name>A0A370CCZ7_ASPNG</name>
<dbReference type="GO" id="GO:0005737">
    <property type="term" value="C:cytoplasm"/>
    <property type="evidence" value="ECO:0007669"/>
    <property type="project" value="UniProtKB-SubCell"/>
</dbReference>
<sequence length="1498" mass="163661">MAPRRHNIGASRRRRRDEEGEDEGSLDGELEDDSLSEGSIISHPDEEDADGEGSDESDDEASVTRDAGNTHLPHLNGRTPAGSQKLGRRHSTSPGKRHTGTVMSDTEAMMNGMSLSDKTTGVAEIHFDDLKGELGQQTGRTPSAPPAEPKQDSLTERRRRDNEKYTKEKEENPAFVPTRGSFFLHDKRSTDNAANGHKPFAKSKSRPYGLIVDGNVRKNQVKSDASENKWTHDLHDTVAGDDAPVSKVPAVPATVPTYPPKPVPTAPRSSPPNRSFSSTTMIGNVPVVVYLPGMAQPISYPNVPKKQHTRLPQHRPPLRRDKPVRISLPGQPARYIFPATERSFIFIPRALRPNQQAFRGRRSGFFPGRRPSIYAGSTYTPSVSISRRSSFGKAPSQEGYHSPAASVLSRQTIVATDNGKPVVRLPPPPRPTAGLPPPPPGPPSAVPPLQPQPQPPVFRESRPAPIPMHQPRPQKAVSVADIETPASFPFNPPQPQQEQPFHHQVPMPGTGPVYGSDAPGYAASAHSSVTPLSHIPERAIHAQPFQPYGYQQPQAFYPNSYPPGAMYYSVTGTEFPPYNAAVGPGTSVPPFPPGQQVPYMVPGAHTSGEQPAQPGTVAHEAGGTVYFYDANQMYQNPSYGMPNAPGAGGVMGMGGMMTPPGTTYYYPQSQGKQKEEATILLDTMASPAPATAPVGPSSLITVKVLYNENTRRFKLPLRELGARTLPQNLRQLLGVPEDVNVIFERYSDSAGCYIQLDSENPAVYKQLYRAAKAKLKLRIKATTAEEPVSQPQLAADLPEPQNASRYSYLETVLGAPLPESQVESVPASASLSASALPEVASGTIPAESRSAQWSAPETTEPQFREFVLGQDSLDMPVVSHASPNGVFCIDCNHCGRSIPNEHYHCSICDDGDYDLCLQCVEAGVACLDDEHWLIKRLVKDGQVTNSTTETVQPRKAREEPEPEEEEEETFEESVPELVSEATPVPPVAAPELPESTQERICNDCLKELDETKMVSCADCDDYDICITCLLRDTHGHHPAHTFKLIHDRQFCLKSLVQSRCKPGRHHHHAAICDGCEKRIIGVRHKCLTCPDWDYCSECHQEAAQTHPGHRFAPLYDAIAEPLQSYEVHYGIYCDGPLCRNRPCPSFITGTRYKCSVCHDTDFCAKCEVHPTNTHNRTHPMVMLKTPVHNVFVSTVQEDRGATCALGDRAQKSTSTQASVPVEPVQEKSQPEAEPVQEPAPVEQPTPVAQQPVQVEQPTSADPASGYQAFFIRDTVPDDTTLPPNTAFQQTWTLFNPGPLSWPAGTDVRFVGGDSMFNVNTSHPLSMDAISAAMESNKLSEPLEPGHSADFTVTLRTPSRQGSAISYWRLKLPNGMPFGHRLWCDVRVRDDVPPPAVSAPEPEMEKTIESQPEAQSEPAGSQMIFPKLAKESPEASTHEAATTAPSAPSVTNASEQDVFDDMESLTLGEDETDAGMLTDEEYDILDASDQEYLEAKSQR</sequence>
<evidence type="ECO:0000256" key="16">
    <source>
        <dbReference type="SAM" id="MobiDB-lite"/>
    </source>
</evidence>
<keyword evidence="4" id="KW-0813">Transport</keyword>
<dbReference type="Pfam" id="PF00569">
    <property type="entry name" value="ZZ"/>
    <property type="match status" value="1"/>
</dbReference>